<sequence length="272" mass="31485">MKIKINDISLNYKIYGEGRPLLFIHGNALNIDSMDKIYEPLLQDNQQFQRIYLDLPGMGESPSTPNITNSDEMLAYIVKFIDALNLTEPLALVGHSYGGYLSIGLAHKLQEKVAGLYLTCPVVYAEDKQRRIPEGKQIIDQHFDLPKESDYLADYLDTTTRINQKTWDYYINTIVPGYQSADEPFMDNIRRDNDKYYKFSFEEDINIANNTVITLLLGKYDNVVGYQDQVDFFTSFPKSSYTVFSDAGHNFFIDLYDFNKLFIDNFLQRLTE</sequence>
<dbReference type="SUPFAM" id="SSF53474">
    <property type="entry name" value="alpha/beta-Hydrolases"/>
    <property type="match status" value="1"/>
</dbReference>
<evidence type="ECO:0000313" key="3">
    <source>
        <dbReference type="Proteomes" id="UP000283576"/>
    </source>
</evidence>
<evidence type="ECO:0000259" key="1">
    <source>
        <dbReference type="Pfam" id="PF00561"/>
    </source>
</evidence>
<accession>A0A2T4SYA3</accession>
<dbReference type="Proteomes" id="UP000283576">
    <property type="component" value="Unassembled WGS sequence"/>
</dbReference>
<organism evidence="2 3">
    <name type="scientific">Staphylococcus gallinarum</name>
    <dbReference type="NCBI Taxonomy" id="1293"/>
    <lineage>
        <taxon>Bacteria</taxon>
        <taxon>Bacillati</taxon>
        <taxon>Bacillota</taxon>
        <taxon>Bacilli</taxon>
        <taxon>Bacillales</taxon>
        <taxon>Staphylococcaceae</taxon>
        <taxon>Staphylococcus</taxon>
    </lineage>
</organism>
<reference evidence="2 3" key="1">
    <citation type="journal article" date="2016" name="Front. Microbiol.">
        <title>Comprehensive Phylogenetic Analysis of Bovine Non-aureus Staphylococci Species Based on Whole-Genome Sequencing.</title>
        <authorList>
            <person name="Naushad S."/>
            <person name="Barkema H.W."/>
            <person name="Luby C."/>
            <person name="Condas L.A."/>
            <person name="Nobrega D.B."/>
            <person name="Carson D.A."/>
            <person name="De Buck J."/>
        </authorList>
    </citation>
    <scope>NUCLEOTIDE SEQUENCE [LARGE SCALE GENOMIC DNA]</scope>
    <source>
        <strain evidence="2 3">SNUC 1388</strain>
    </source>
</reference>
<proteinExistence type="predicted"/>
<dbReference type="EMBL" id="QXRZ01000005">
    <property type="protein sequence ID" value="RIL42294.1"/>
    <property type="molecule type" value="Genomic_DNA"/>
</dbReference>
<dbReference type="Pfam" id="PF00561">
    <property type="entry name" value="Abhydrolase_1"/>
    <property type="match status" value="1"/>
</dbReference>
<dbReference type="InterPro" id="IPR050266">
    <property type="entry name" value="AB_hydrolase_sf"/>
</dbReference>
<comment type="caution">
    <text evidence="2">The sequence shown here is derived from an EMBL/GenBank/DDBJ whole genome shotgun (WGS) entry which is preliminary data.</text>
</comment>
<feature type="domain" description="AB hydrolase-1" evidence="1">
    <location>
        <begin position="20"/>
        <end position="254"/>
    </location>
</feature>
<dbReference type="InterPro" id="IPR029058">
    <property type="entry name" value="AB_hydrolase_fold"/>
</dbReference>
<dbReference type="PANTHER" id="PTHR43798:SF6">
    <property type="entry name" value="HYDROLASE, PUTATIVE (AFU_ORTHOLOGUE AFUA_4G13070)-RELATED"/>
    <property type="match status" value="1"/>
</dbReference>
<name>A0A2T4SYA3_STAGA</name>
<dbReference type="RefSeq" id="WP_107528036.1">
    <property type="nucleotide sequence ID" value="NZ_JAIBNU010000001.1"/>
</dbReference>
<dbReference type="PANTHER" id="PTHR43798">
    <property type="entry name" value="MONOACYLGLYCEROL LIPASE"/>
    <property type="match status" value="1"/>
</dbReference>
<dbReference type="GO" id="GO:0016787">
    <property type="term" value="F:hydrolase activity"/>
    <property type="evidence" value="ECO:0007669"/>
    <property type="project" value="UniProtKB-KW"/>
</dbReference>
<protein>
    <submittedName>
        <fullName evidence="2">Alpha/beta hydrolase</fullName>
    </submittedName>
</protein>
<evidence type="ECO:0000313" key="2">
    <source>
        <dbReference type="EMBL" id="RIL42294.1"/>
    </source>
</evidence>
<dbReference type="InterPro" id="IPR000073">
    <property type="entry name" value="AB_hydrolase_1"/>
</dbReference>
<gene>
    <name evidence="2" type="ORF">BUZ01_08875</name>
</gene>
<keyword evidence="2" id="KW-0378">Hydrolase</keyword>
<dbReference type="Gene3D" id="3.40.50.1820">
    <property type="entry name" value="alpha/beta hydrolase"/>
    <property type="match status" value="1"/>
</dbReference>
<dbReference type="AlphaFoldDB" id="A0A2T4SYA3"/>